<dbReference type="GO" id="GO:0016758">
    <property type="term" value="F:hexosyltransferase activity"/>
    <property type="evidence" value="ECO:0007669"/>
    <property type="project" value="UniProtKB-ARBA"/>
</dbReference>
<dbReference type="CDD" id="cd03784">
    <property type="entry name" value="GT1_Gtf-like"/>
    <property type="match status" value="1"/>
</dbReference>
<dbReference type="Pfam" id="PF06722">
    <property type="entry name" value="EryCIII-like_C"/>
    <property type="match status" value="1"/>
</dbReference>
<dbReference type="InterPro" id="IPR010610">
    <property type="entry name" value="EryCIII-like_C"/>
</dbReference>
<feature type="domain" description="Erythromycin biosynthesis protein CIII-like C-terminal" evidence="2">
    <location>
        <begin position="273"/>
        <end position="406"/>
    </location>
</feature>
<dbReference type="InterPro" id="IPR002213">
    <property type="entry name" value="UDP_glucos_trans"/>
</dbReference>
<protein>
    <submittedName>
        <fullName evidence="3">Glycosyltransferase family 1 protein</fullName>
    </submittedName>
</protein>
<sequence length="410" mass="44236">MPRIDIKNRADGGDMRILFTCVPGTAHFHAMVPLVRAAEAAGHEVAVATAETFGAAFTREGFRLLPCGADWSQSDASSLPQFHQRKGPQIGAFAEVAGMGMVDGLLAHASRFEPELIVWDAMEFGGWVAAELLGVPQAAAASAMGTPRPIMQAMASAELAELTARYGLAPDPELRRMFSHLYLHRKPRTLDLPYGEPLEQEFRYRPAMFDEPTPPPPDGLSELLGSREQPLVHLSLGTTFVGTPAARAVNRAVFTALADEPVRLVASIGRSADPEDYGTLPPNVRLVRYVDHRALLPHCAAFISHGSFSSILVAIASGVPLCLLPMGADQPVVSMHLANLGLGVNLANVHRPPAPSLDAQALNPDDVRSAVRTVLDESKYADAVSYVQDDFRRLPALPAVIDRLERLTDR</sequence>
<evidence type="ECO:0000313" key="4">
    <source>
        <dbReference type="Proteomes" id="UP000305778"/>
    </source>
</evidence>
<comment type="caution">
    <text evidence="3">The sequence shown here is derived from an EMBL/GenBank/DDBJ whole genome shotgun (WGS) entry which is preliminary data.</text>
</comment>
<dbReference type="SUPFAM" id="SSF53756">
    <property type="entry name" value="UDP-Glycosyltransferase/glycogen phosphorylase"/>
    <property type="match status" value="1"/>
</dbReference>
<dbReference type="GO" id="GO:0008194">
    <property type="term" value="F:UDP-glycosyltransferase activity"/>
    <property type="evidence" value="ECO:0007669"/>
    <property type="project" value="InterPro"/>
</dbReference>
<keyword evidence="4" id="KW-1185">Reference proteome</keyword>
<proteinExistence type="predicted"/>
<gene>
    <name evidence="3" type="ORF">FCI23_12700</name>
</gene>
<keyword evidence="1 3" id="KW-0808">Transferase</keyword>
<dbReference type="EMBL" id="SUMC01000009">
    <property type="protein sequence ID" value="TKA11210.1"/>
    <property type="molecule type" value="Genomic_DNA"/>
</dbReference>
<dbReference type="Proteomes" id="UP000305778">
    <property type="component" value="Unassembled WGS sequence"/>
</dbReference>
<organism evidence="3 4">
    <name type="scientific">Actinacidiphila oryziradicis</name>
    <dbReference type="NCBI Taxonomy" id="2571141"/>
    <lineage>
        <taxon>Bacteria</taxon>
        <taxon>Bacillati</taxon>
        <taxon>Actinomycetota</taxon>
        <taxon>Actinomycetes</taxon>
        <taxon>Kitasatosporales</taxon>
        <taxon>Streptomycetaceae</taxon>
        <taxon>Actinacidiphila</taxon>
    </lineage>
</organism>
<dbReference type="InterPro" id="IPR050426">
    <property type="entry name" value="Glycosyltransferase_28"/>
</dbReference>
<dbReference type="OrthoDB" id="6620093at2"/>
<dbReference type="Gene3D" id="3.40.50.2000">
    <property type="entry name" value="Glycogen Phosphorylase B"/>
    <property type="match status" value="2"/>
</dbReference>
<dbReference type="PANTHER" id="PTHR48050:SF13">
    <property type="entry name" value="STEROL 3-BETA-GLUCOSYLTRANSFERASE UGT80A2"/>
    <property type="match status" value="1"/>
</dbReference>
<evidence type="ECO:0000259" key="2">
    <source>
        <dbReference type="Pfam" id="PF06722"/>
    </source>
</evidence>
<dbReference type="AlphaFoldDB" id="A0A4U0SMP0"/>
<reference evidence="3 4" key="1">
    <citation type="submission" date="2019-04" db="EMBL/GenBank/DDBJ databases">
        <title>Streptomyces oryziradicis sp. nov., a novel actinomycete isolated from rhizosphere soil of rice (Oryza sativa L.).</title>
        <authorList>
            <person name="Li C."/>
        </authorList>
    </citation>
    <scope>NUCLEOTIDE SEQUENCE [LARGE SCALE GENOMIC DNA]</scope>
    <source>
        <strain evidence="3 4">NEAU-C40</strain>
    </source>
</reference>
<evidence type="ECO:0000256" key="1">
    <source>
        <dbReference type="ARBA" id="ARBA00022679"/>
    </source>
</evidence>
<accession>A0A4U0SMP0</accession>
<name>A0A4U0SMP0_9ACTN</name>
<dbReference type="GO" id="GO:0017000">
    <property type="term" value="P:antibiotic biosynthetic process"/>
    <property type="evidence" value="ECO:0007669"/>
    <property type="project" value="UniProtKB-ARBA"/>
</dbReference>
<evidence type="ECO:0000313" key="3">
    <source>
        <dbReference type="EMBL" id="TKA11210.1"/>
    </source>
</evidence>
<dbReference type="PANTHER" id="PTHR48050">
    <property type="entry name" value="STEROL 3-BETA-GLUCOSYLTRANSFERASE"/>
    <property type="match status" value="1"/>
</dbReference>